<evidence type="ECO:0000256" key="3">
    <source>
        <dbReference type="ARBA" id="ARBA00022692"/>
    </source>
</evidence>
<feature type="transmembrane region" description="Helical" evidence="7">
    <location>
        <begin position="283"/>
        <end position="308"/>
    </location>
</feature>
<sequence>MKKIGLKKYDMKKNGAVLLAVTMTGIFFSLFVNIAYSSYTSRIVSIKERFPYDAVTRKTFTREVRSLIAAHKNVKETYLIRDLISIQYRGILCTLEEAEGSMLTRDALIEGSFPQNNTELIISLEFKERFGIVTGDTLSVTAGKRIVRRKGAAWETAAEAGNERIVPAGEYPAQDEVFRPEEERSFTVTGIFKTNSAFTPANPVIKTRALGDAFREGKAANIALVFANKWKGYDTVKDLASLIEPETEDYSDIFFVNDILLSVYGAFDREEISVNQILTVTLFPLYLALGSVLVFVLMLKNIYSIWAFDKIRIFAMYKSIGCSRRQLGKLVVKEALRQALPAALISLIPGNILSYLIIEFIKKTVGSAPYKIISDYRFSIVVNLITAAFVFICVALSASLPARKLSRMGIIEALKGGFELKKDKRRRQAKSLEEELRKNNFVVFKASTALVTFSFTIIFFVLLMGTGLHIERNYWERERFYDLCLFLRTHRTGIPAPFQRLAEQLNKKDYLIYTQKYAFMYPEAFLSSEFKKKGFYKKADGKLFKRENGKAVISVYFAGLLPEDFKTLTGHSDYRGIVVLNCVRKNLEDEVSKAQYIPYFDESIKSLPITLYGMGSTEDDMPEKEFTVEKYIRELPSGFLYDKNVIASDYDLTVFLPAEELDRILNENFTPKNEYDYTFTQYFMNIRTEKHKNTQLADENYYNNLLKNYIYEEERFSVDGEKSRILNKSASDALSLLLYSICAVCVLITLATVYAAVNMFFARRRREIFLLKSCGIRESELKALLMRDYFYFMLRSVLYAVPLCASLTLWYGTLSLSFTFKRFLIGMNYPALAAIIALIAAAVYLFFRFGAKRFQGMNIAEEVRG</sequence>
<feature type="domain" description="ABC3 transporter permease C-terminal" evidence="8">
    <location>
        <begin position="288"/>
        <end position="406"/>
    </location>
</feature>
<feature type="transmembrane region" description="Helical" evidence="7">
    <location>
        <begin position="789"/>
        <end position="811"/>
    </location>
</feature>
<keyword evidence="4 7" id="KW-1133">Transmembrane helix</keyword>
<organism evidence="9 10">
    <name type="scientific">Treponema denticola</name>
    <dbReference type="NCBI Taxonomy" id="158"/>
    <lineage>
        <taxon>Bacteria</taxon>
        <taxon>Pseudomonadati</taxon>
        <taxon>Spirochaetota</taxon>
        <taxon>Spirochaetia</taxon>
        <taxon>Spirochaetales</taxon>
        <taxon>Treponemataceae</taxon>
        <taxon>Treponema</taxon>
    </lineage>
</organism>
<evidence type="ECO:0000259" key="8">
    <source>
        <dbReference type="Pfam" id="PF02687"/>
    </source>
</evidence>
<dbReference type="AlphaFoldDB" id="A0A9Q9BE06"/>
<evidence type="ECO:0000256" key="1">
    <source>
        <dbReference type="ARBA" id="ARBA00004651"/>
    </source>
</evidence>
<feature type="transmembrane region" description="Helical" evidence="7">
    <location>
        <begin position="339"/>
        <end position="358"/>
    </location>
</feature>
<proteinExistence type="inferred from homology"/>
<evidence type="ECO:0000313" key="10">
    <source>
        <dbReference type="Proteomes" id="UP001056981"/>
    </source>
</evidence>
<dbReference type="GO" id="GO:0005886">
    <property type="term" value="C:plasma membrane"/>
    <property type="evidence" value="ECO:0007669"/>
    <property type="project" value="UniProtKB-SubCell"/>
</dbReference>
<dbReference type="EMBL" id="CP051635">
    <property type="protein sequence ID" value="UTC99915.1"/>
    <property type="molecule type" value="Genomic_DNA"/>
</dbReference>
<feature type="transmembrane region" description="Helical" evidence="7">
    <location>
        <begin position="378"/>
        <end position="398"/>
    </location>
</feature>
<evidence type="ECO:0000256" key="5">
    <source>
        <dbReference type="ARBA" id="ARBA00023136"/>
    </source>
</evidence>
<evidence type="ECO:0000256" key="6">
    <source>
        <dbReference type="ARBA" id="ARBA00038076"/>
    </source>
</evidence>
<dbReference type="InterPro" id="IPR003838">
    <property type="entry name" value="ABC3_permease_C"/>
</dbReference>
<evidence type="ECO:0000256" key="2">
    <source>
        <dbReference type="ARBA" id="ARBA00022475"/>
    </source>
</evidence>
<comment type="similarity">
    <text evidence="6">Belongs to the ABC-4 integral membrane protein family.</text>
</comment>
<evidence type="ECO:0000256" key="7">
    <source>
        <dbReference type="SAM" id="Phobius"/>
    </source>
</evidence>
<dbReference type="InterPro" id="IPR050250">
    <property type="entry name" value="Macrolide_Exporter_MacB"/>
</dbReference>
<comment type="subcellular location">
    <subcellularLocation>
        <location evidence="1">Cell membrane</location>
        <topology evidence="1">Multi-pass membrane protein</topology>
    </subcellularLocation>
</comment>
<keyword evidence="5 7" id="KW-0472">Membrane</keyword>
<evidence type="ECO:0000313" key="9">
    <source>
        <dbReference type="EMBL" id="UTC99915.1"/>
    </source>
</evidence>
<feature type="transmembrane region" description="Helical" evidence="7">
    <location>
        <begin position="442"/>
        <end position="464"/>
    </location>
</feature>
<name>A0A9Q9BE06_TREDN</name>
<dbReference type="Pfam" id="PF02687">
    <property type="entry name" value="FtsX"/>
    <property type="match status" value="1"/>
</dbReference>
<feature type="transmembrane region" description="Helical" evidence="7">
    <location>
        <begin position="823"/>
        <end position="847"/>
    </location>
</feature>
<gene>
    <name evidence="9" type="ORF">E4N86_04030</name>
</gene>
<feature type="transmembrane region" description="Helical" evidence="7">
    <location>
        <begin position="16"/>
        <end position="36"/>
    </location>
</feature>
<dbReference type="Proteomes" id="UP001056981">
    <property type="component" value="Chromosome"/>
</dbReference>
<evidence type="ECO:0000256" key="4">
    <source>
        <dbReference type="ARBA" id="ARBA00022989"/>
    </source>
</evidence>
<keyword evidence="2" id="KW-1003">Cell membrane</keyword>
<keyword evidence="3 7" id="KW-0812">Transmembrane</keyword>
<feature type="transmembrane region" description="Helical" evidence="7">
    <location>
        <begin position="736"/>
        <end position="762"/>
    </location>
</feature>
<protein>
    <submittedName>
        <fullName evidence="9">ABC transporter permease</fullName>
    </submittedName>
</protein>
<dbReference type="PANTHER" id="PTHR30572">
    <property type="entry name" value="MEMBRANE COMPONENT OF TRANSPORTER-RELATED"/>
    <property type="match status" value="1"/>
</dbReference>
<reference evidence="9" key="1">
    <citation type="submission" date="2020-04" db="EMBL/GenBank/DDBJ databases">
        <title>Comparative genomics of oral phylogroup-2 Treponema strains.</title>
        <authorList>
            <person name="Zeng H."/>
            <person name="Chan Y.K."/>
            <person name="Watt R.M."/>
        </authorList>
    </citation>
    <scope>NUCLEOTIDE SEQUENCE</scope>
    <source>
        <strain evidence="9">OMZ 905</strain>
    </source>
</reference>
<accession>A0A9Q9BE06</accession>
<dbReference type="RefSeq" id="WP_253716338.1">
    <property type="nucleotide sequence ID" value="NZ_CP051522.1"/>
</dbReference>
<dbReference type="PANTHER" id="PTHR30572:SF4">
    <property type="entry name" value="ABC TRANSPORTER PERMEASE YTRF"/>
    <property type="match status" value="1"/>
</dbReference>
<dbReference type="GO" id="GO:0022857">
    <property type="term" value="F:transmembrane transporter activity"/>
    <property type="evidence" value="ECO:0007669"/>
    <property type="project" value="TreeGrafter"/>
</dbReference>